<dbReference type="InterPro" id="IPR035990">
    <property type="entry name" value="TIM_sf"/>
</dbReference>
<evidence type="ECO:0000313" key="2">
    <source>
        <dbReference type="EMBL" id="AXQ79632.1"/>
    </source>
</evidence>
<dbReference type="Gene3D" id="3.20.20.70">
    <property type="entry name" value="Aldolase class I"/>
    <property type="match status" value="1"/>
</dbReference>
<evidence type="ECO:0000256" key="1">
    <source>
        <dbReference type="ARBA" id="ARBA00023235"/>
    </source>
</evidence>
<evidence type="ECO:0000313" key="4">
    <source>
        <dbReference type="EMBL" id="RFU53097.1"/>
    </source>
</evidence>
<dbReference type="Proteomes" id="UP000264056">
    <property type="component" value="Unassembled WGS sequence"/>
</dbReference>
<reference evidence="3 7" key="1">
    <citation type="submission" date="2018-08" db="EMBL/GenBank/DDBJ databases">
        <title>Draft genome of Streptococcus sp .nov. Z2.</title>
        <authorList>
            <person name="Tian Z."/>
        </authorList>
    </citation>
    <scope>NUCLEOTIDE SEQUENCE [LARGE SCALE GENOMIC DNA]</scope>
    <source>
        <strain evidence="3 7">Z2</strain>
    </source>
</reference>
<evidence type="ECO:0000313" key="5">
    <source>
        <dbReference type="Proteomes" id="UP000246115"/>
    </source>
</evidence>
<accession>A0A372KLE9</accession>
<proteinExistence type="predicted"/>
<protein>
    <submittedName>
        <fullName evidence="4">Triose-phosphate isomerase</fullName>
        <ecNumber evidence="4">5.3.1.1</ecNumber>
    </submittedName>
</protein>
<dbReference type="SUPFAM" id="SSF51351">
    <property type="entry name" value="Triosephosphate isomerase (TIM)"/>
    <property type="match status" value="1"/>
</dbReference>
<evidence type="ECO:0000313" key="3">
    <source>
        <dbReference type="EMBL" id="RFU51053.1"/>
    </source>
</evidence>
<dbReference type="InterPro" id="IPR000652">
    <property type="entry name" value="Triosephosphate_isomerase"/>
</dbReference>
<dbReference type="EMBL" id="QVQZ01000012">
    <property type="protein sequence ID" value="RFU53097.1"/>
    <property type="molecule type" value="Genomic_DNA"/>
</dbReference>
<organism evidence="4 6">
    <name type="scientific">Streptococcus chenjunshii</name>
    <dbReference type="NCBI Taxonomy" id="2173853"/>
    <lineage>
        <taxon>Bacteria</taxon>
        <taxon>Bacillati</taxon>
        <taxon>Bacillota</taxon>
        <taxon>Bacilli</taxon>
        <taxon>Lactobacillales</taxon>
        <taxon>Streptococcaceae</taxon>
        <taxon>Streptococcus</taxon>
    </lineage>
</organism>
<reference evidence="2" key="4">
    <citation type="journal article" date="2019" name="Int. J. Syst. Evol. Microbiol.">
        <title>Streptococcus chenjunshii sp. nov. isolated from feces of Tibetan antelopes.</title>
        <authorList>
            <person name="Tian Z."/>
            <person name="Lu S."/>
            <person name="Jin D."/>
            <person name="Yang J."/>
            <person name="Pu J."/>
            <person name="Lai X.H."/>
            <person name="Bai X.N."/>
            <person name="Wu X.M."/>
            <person name="Li J."/>
            <person name="Wang S."/>
            <person name="Xu J."/>
        </authorList>
    </citation>
    <scope>NUCLEOTIDE SEQUENCE</scope>
    <source>
        <strain evidence="2">Z15</strain>
    </source>
</reference>
<keyword evidence="7" id="KW-1185">Reference proteome</keyword>
<accession>A0A346NF37</accession>
<gene>
    <name evidence="2" type="ORF">DDV21_011455</name>
    <name evidence="3" type="ORF">DDV22_05595</name>
    <name evidence="4" type="ORF">DDV23_06390</name>
</gene>
<reference evidence="4 6" key="2">
    <citation type="submission" date="2018-08" db="EMBL/GenBank/DDBJ databases">
        <title>Draft genome of Streptococcus sp. nov. Z1.</title>
        <authorList>
            <person name="Tian Z."/>
        </authorList>
    </citation>
    <scope>NUCLEOTIDE SEQUENCE [LARGE SCALE GENOMIC DNA]</scope>
    <source>
        <strain evidence="4">Z1</strain>
        <strain evidence="6">Z1(2018)</strain>
    </source>
</reference>
<keyword evidence="1 4" id="KW-0413">Isomerase</keyword>
<dbReference type="EMBL" id="CP031733">
    <property type="protein sequence ID" value="AXQ79632.1"/>
    <property type="molecule type" value="Genomic_DNA"/>
</dbReference>
<reference evidence="5" key="3">
    <citation type="submission" date="2018-08" db="EMBL/GenBank/DDBJ databases">
        <title>Streptococcus chenjunshii sp. nov., isolated from stools sample of the Tibetan antelope in the Qinghai-Tibet plateau, China.</title>
        <authorList>
            <person name="Tian Z."/>
        </authorList>
    </citation>
    <scope>NUCLEOTIDE SEQUENCE [LARGE SCALE GENOMIC DNA]</scope>
    <source>
        <strain evidence="5">Z15</strain>
    </source>
</reference>
<dbReference type="EMBL" id="QVQY01000011">
    <property type="protein sequence ID" value="RFU51053.1"/>
    <property type="molecule type" value="Genomic_DNA"/>
</dbReference>
<dbReference type="Proteomes" id="UP000246115">
    <property type="component" value="Chromosome"/>
</dbReference>
<dbReference type="RefSeq" id="WP_116878280.1">
    <property type="nucleotide sequence ID" value="NZ_CP031733.1"/>
</dbReference>
<dbReference type="EC" id="5.3.1.1" evidence="4"/>
<evidence type="ECO:0000313" key="6">
    <source>
        <dbReference type="Proteomes" id="UP000262901"/>
    </source>
</evidence>
<dbReference type="AlphaFoldDB" id="A0A372KLE9"/>
<dbReference type="InterPro" id="IPR013785">
    <property type="entry name" value="Aldolase_TIM"/>
</dbReference>
<dbReference type="GO" id="GO:0004807">
    <property type="term" value="F:triose-phosphate isomerase activity"/>
    <property type="evidence" value="ECO:0007669"/>
    <property type="project" value="UniProtKB-EC"/>
</dbReference>
<dbReference type="KEGG" id="schj:DDV21_011455"/>
<dbReference type="NCBIfam" id="NF003302">
    <property type="entry name" value="PRK04302.1"/>
    <property type="match status" value="1"/>
</dbReference>
<dbReference type="Proteomes" id="UP000262901">
    <property type="component" value="Unassembled WGS sequence"/>
</dbReference>
<sequence>MTQKVRSPFFTVSPKAYLYGEELLNLAKLVDKIVKDSSATFFFVAPAIDLPTIVKNTKNLIVTAQTADGFGPGRGMGRTLLESLKYYGVGATFMNHMECPMEFRELVLSVKRAKELGIITIVCADTEKEAEILAHMHPDIILCEPYNLISTGQTSDESYIAKTIDAIKKVDEDILIMEGAGITCGDDVRRLISLGVDGTGISSVLTKNEDRESLLKEIFSGLE</sequence>
<dbReference type="PROSITE" id="PS51440">
    <property type="entry name" value="TIM_2"/>
    <property type="match status" value="1"/>
</dbReference>
<name>A0A372KLE9_9STRE</name>
<dbReference type="OrthoDB" id="2571246at2"/>
<evidence type="ECO:0000313" key="7">
    <source>
        <dbReference type="Proteomes" id="UP000264056"/>
    </source>
</evidence>
<dbReference type="Pfam" id="PF00121">
    <property type="entry name" value="TIM"/>
    <property type="match status" value="1"/>
</dbReference>